<gene>
    <name evidence="4" type="primary">LOC112045969</name>
</gene>
<feature type="region of interest" description="Disordered" evidence="1">
    <location>
        <begin position="185"/>
        <end position="204"/>
    </location>
</feature>
<proteinExistence type="predicted"/>
<dbReference type="AlphaFoldDB" id="A0A6J1MZ99"/>
<feature type="compositionally biased region" description="Basic and acidic residues" evidence="1">
    <location>
        <begin position="113"/>
        <end position="126"/>
    </location>
</feature>
<sequence length="242" mass="27884">MGIVRVNIIIIALTVLSVNYCNTEPSKANDAYQGDISHVTREAISGQENITKYHLDKGHENPFVQEKVNTKGETNLNANRRTLFWPRKKLKNQIKQMDQYKSIELLDAIKERLDKTRQRKMPERKPRNPRKPGKQGKPDKQGKPGKPGKPDKQGKPDKPGKPGNPRKPSNGNNYEVDMSLEVNINEEDNNEERLMSRYPKPRPGLKLYNNGELIIELNNRLNKGQPLQHLKSRLPPNFYDEY</sequence>
<dbReference type="GeneID" id="112045969"/>
<keyword evidence="2" id="KW-0732">Signal</keyword>
<keyword evidence="3" id="KW-1185">Reference proteome</keyword>
<reference evidence="4" key="1">
    <citation type="submission" date="2025-08" db="UniProtKB">
        <authorList>
            <consortium name="RefSeq"/>
        </authorList>
    </citation>
    <scope>IDENTIFICATION</scope>
</reference>
<protein>
    <submittedName>
        <fullName evidence="4">Translation initiation factor IF-2</fullName>
    </submittedName>
</protein>
<name>A0A6J1MZ99_BICAN</name>
<keyword evidence="4" id="KW-0648">Protein biosynthesis</keyword>
<dbReference type="KEGG" id="bany:112045969"/>
<organism evidence="3 4">
    <name type="scientific">Bicyclus anynana</name>
    <name type="common">Squinting bush brown butterfly</name>
    <dbReference type="NCBI Taxonomy" id="110368"/>
    <lineage>
        <taxon>Eukaryota</taxon>
        <taxon>Metazoa</taxon>
        <taxon>Ecdysozoa</taxon>
        <taxon>Arthropoda</taxon>
        <taxon>Hexapoda</taxon>
        <taxon>Insecta</taxon>
        <taxon>Pterygota</taxon>
        <taxon>Neoptera</taxon>
        <taxon>Endopterygota</taxon>
        <taxon>Lepidoptera</taxon>
        <taxon>Glossata</taxon>
        <taxon>Ditrysia</taxon>
        <taxon>Papilionoidea</taxon>
        <taxon>Nymphalidae</taxon>
        <taxon>Satyrinae</taxon>
        <taxon>Satyrini</taxon>
        <taxon>Mycalesina</taxon>
        <taxon>Bicyclus</taxon>
    </lineage>
</organism>
<dbReference type="RefSeq" id="XP_023938163.2">
    <property type="nucleotide sequence ID" value="XM_024082395.2"/>
</dbReference>
<feature type="compositionally biased region" description="Basic and acidic residues" evidence="1">
    <location>
        <begin position="136"/>
        <end position="160"/>
    </location>
</feature>
<feature type="signal peptide" evidence="2">
    <location>
        <begin position="1"/>
        <end position="23"/>
    </location>
</feature>
<evidence type="ECO:0000313" key="3">
    <source>
        <dbReference type="Proteomes" id="UP001652582"/>
    </source>
</evidence>
<feature type="chain" id="PRO_5047000397" evidence="2">
    <location>
        <begin position="24"/>
        <end position="242"/>
    </location>
</feature>
<dbReference type="Proteomes" id="UP001652582">
    <property type="component" value="Chromosome 18"/>
</dbReference>
<evidence type="ECO:0000256" key="1">
    <source>
        <dbReference type="SAM" id="MobiDB-lite"/>
    </source>
</evidence>
<evidence type="ECO:0000256" key="2">
    <source>
        <dbReference type="SAM" id="SignalP"/>
    </source>
</evidence>
<accession>A0A6J1MZ99</accession>
<keyword evidence="4" id="KW-0396">Initiation factor</keyword>
<feature type="region of interest" description="Disordered" evidence="1">
    <location>
        <begin position="113"/>
        <end position="178"/>
    </location>
</feature>
<dbReference type="GO" id="GO:0003743">
    <property type="term" value="F:translation initiation factor activity"/>
    <property type="evidence" value="ECO:0007669"/>
    <property type="project" value="UniProtKB-KW"/>
</dbReference>
<evidence type="ECO:0000313" key="4">
    <source>
        <dbReference type="RefSeq" id="XP_023938163.2"/>
    </source>
</evidence>